<dbReference type="Proteomes" id="UP001204579">
    <property type="component" value="Unassembled WGS sequence"/>
</dbReference>
<dbReference type="RefSeq" id="WP_258336027.1">
    <property type="nucleotide sequence ID" value="NZ_JANRHJ010000012.1"/>
</dbReference>
<dbReference type="Gene3D" id="2.60.40.2630">
    <property type="match status" value="1"/>
</dbReference>
<name>A0AAW5N9N8_9BACT</name>
<reference evidence="1 2" key="1">
    <citation type="submission" date="2022-08" db="EMBL/GenBank/DDBJ databases">
        <authorList>
            <person name="Zeman M."/>
            <person name="Kubasova T."/>
        </authorList>
    </citation>
    <scope>NUCLEOTIDE SEQUENCE [LARGE SCALE GENOMIC DNA]</scope>
    <source>
        <strain evidence="1 2">ET62</strain>
    </source>
</reference>
<gene>
    <name evidence="1" type="ORF">NW209_11630</name>
</gene>
<protein>
    <submittedName>
        <fullName evidence="1">Fimbrillin family protein</fullName>
    </submittedName>
</protein>
<dbReference type="InterPro" id="IPR025049">
    <property type="entry name" value="Mfa-like_1"/>
</dbReference>
<sequence length="258" mass="27837">RLVRWLSIKTASGSTYQGAEYWVTGKTYNFYAIYPADVPGSEVTDAGSITITDFDCSLTGDEAVDLMTASATDVSADGMIYNSGSVSLQFRHLLSLLNFSFENQLTSHAIDITNLRLSVAVTGDCQSSPSPTWVNLASDKTELILHPAGNPLQVGKKASASTPLLVIPQSNTDVTVTFTVNIREVYSETGGGSLIYSKRYTASLATGKATDNAWRIGNRYNYTATIPTDIMNGEDITLTVSIKDWDEEDASVSWGGKD</sequence>
<dbReference type="EMBL" id="JANRHJ010000012">
    <property type="protein sequence ID" value="MCR8874654.1"/>
    <property type="molecule type" value="Genomic_DNA"/>
</dbReference>
<feature type="non-terminal residue" evidence="1">
    <location>
        <position position="1"/>
    </location>
</feature>
<accession>A0AAW5N9N8</accession>
<evidence type="ECO:0000313" key="1">
    <source>
        <dbReference type="EMBL" id="MCR8874654.1"/>
    </source>
</evidence>
<evidence type="ECO:0000313" key="2">
    <source>
        <dbReference type="Proteomes" id="UP001204579"/>
    </source>
</evidence>
<dbReference type="Gene3D" id="2.60.40.2620">
    <property type="entry name" value="Fimbrillin-like"/>
    <property type="match status" value="1"/>
</dbReference>
<dbReference type="CDD" id="cd13120">
    <property type="entry name" value="BF2867_like_N"/>
    <property type="match status" value="1"/>
</dbReference>
<dbReference type="AlphaFoldDB" id="A0AAW5N9N8"/>
<dbReference type="CDD" id="cd13121">
    <property type="entry name" value="BF2867_like_C"/>
    <property type="match status" value="1"/>
</dbReference>
<dbReference type="InterPro" id="IPR042278">
    <property type="entry name" value="Mfa-like_1_N"/>
</dbReference>
<keyword evidence="2" id="KW-1185">Reference proteome</keyword>
<organism evidence="1 2">
    <name type="scientific">Phocaeicola barnesiae</name>
    <dbReference type="NCBI Taxonomy" id="376804"/>
    <lineage>
        <taxon>Bacteria</taxon>
        <taxon>Pseudomonadati</taxon>
        <taxon>Bacteroidota</taxon>
        <taxon>Bacteroidia</taxon>
        <taxon>Bacteroidales</taxon>
        <taxon>Bacteroidaceae</taxon>
        <taxon>Phocaeicola</taxon>
    </lineage>
</organism>
<comment type="caution">
    <text evidence="1">The sequence shown here is derived from an EMBL/GenBank/DDBJ whole genome shotgun (WGS) entry which is preliminary data.</text>
</comment>
<proteinExistence type="predicted"/>
<dbReference type="Pfam" id="PF13149">
    <property type="entry name" value="Mfa_like_1"/>
    <property type="match status" value="1"/>
</dbReference>